<evidence type="ECO:0000256" key="1">
    <source>
        <dbReference type="SAM" id="MobiDB-lite"/>
    </source>
</evidence>
<sequence length="233" mass="26219">MKNVFFVVLVAILMIFAACSNSIDQSVQSSINSSTTNKQEDNTAFYDSFNTDNNNHENINESQSIKADDESEQEKNQNTNSIESDNSDLNVGGKEDKDPLSQYSSRQIEYARVWLQLGSNQDIDRLNVQHISAGTPLDTKYYTSVMYPEDVIQLTGDRLLDGSVTYSGNGDGTINVYNVPSRWYGGFPPPDNIDKNKIIEEMKDIIKNTKLLYVDPGDDEKIIKLIKLLRLLS</sequence>
<evidence type="ECO:0000313" key="4">
    <source>
        <dbReference type="Proteomes" id="UP001519343"/>
    </source>
</evidence>
<name>A0ABS4GPH2_9BACL</name>
<organism evidence="3 4">
    <name type="scientific">Ammoniphilus resinae</name>
    <dbReference type="NCBI Taxonomy" id="861532"/>
    <lineage>
        <taxon>Bacteria</taxon>
        <taxon>Bacillati</taxon>
        <taxon>Bacillota</taxon>
        <taxon>Bacilli</taxon>
        <taxon>Bacillales</taxon>
        <taxon>Paenibacillaceae</taxon>
        <taxon>Aneurinibacillus group</taxon>
        <taxon>Ammoniphilus</taxon>
    </lineage>
</organism>
<dbReference type="PROSITE" id="PS51257">
    <property type="entry name" value="PROKAR_LIPOPROTEIN"/>
    <property type="match status" value="1"/>
</dbReference>
<feature type="chain" id="PRO_5045559473" description="Lipoprotein" evidence="2">
    <location>
        <begin position="18"/>
        <end position="233"/>
    </location>
</feature>
<feature type="signal peptide" evidence="2">
    <location>
        <begin position="1"/>
        <end position="17"/>
    </location>
</feature>
<accession>A0ABS4GPH2</accession>
<evidence type="ECO:0008006" key="5">
    <source>
        <dbReference type="Google" id="ProtNLM"/>
    </source>
</evidence>
<dbReference type="EMBL" id="JAGGKT010000004">
    <property type="protein sequence ID" value="MBP1932022.1"/>
    <property type="molecule type" value="Genomic_DNA"/>
</dbReference>
<dbReference type="Proteomes" id="UP001519343">
    <property type="component" value="Unassembled WGS sequence"/>
</dbReference>
<proteinExistence type="predicted"/>
<keyword evidence="4" id="KW-1185">Reference proteome</keyword>
<feature type="compositionally biased region" description="Polar residues" evidence="1">
    <location>
        <begin position="76"/>
        <end position="89"/>
    </location>
</feature>
<protein>
    <recommendedName>
        <fullName evidence="5">Lipoprotein</fullName>
    </recommendedName>
</protein>
<comment type="caution">
    <text evidence="3">The sequence shown here is derived from an EMBL/GenBank/DDBJ whole genome shotgun (WGS) entry which is preliminary data.</text>
</comment>
<keyword evidence="2" id="KW-0732">Signal</keyword>
<reference evidence="3 4" key="1">
    <citation type="submission" date="2021-03" db="EMBL/GenBank/DDBJ databases">
        <title>Genomic Encyclopedia of Type Strains, Phase IV (KMG-IV): sequencing the most valuable type-strain genomes for metagenomic binning, comparative biology and taxonomic classification.</title>
        <authorList>
            <person name="Goeker M."/>
        </authorList>
    </citation>
    <scope>NUCLEOTIDE SEQUENCE [LARGE SCALE GENOMIC DNA]</scope>
    <source>
        <strain evidence="3 4">DSM 24738</strain>
    </source>
</reference>
<dbReference type="RefSeq" id="WP_209810079.1">
    <property type="nucleotide sequence ID" value="NZ_JAGGKT010000004.1"/>
</dbReference>
<gene>
    <name evidence="3" type="ORF">J2Z37_002023</name>
</gene>
<feature type="region of interest" description="Disordered" evidence="1">
    <location>
        <begin position="44"/>
        <end position="102"/>
    </location>
</feature>
<evidence type="ECO:0000313" key="3">
    <source>
        <dbReference type="EMBL" id="MBP1932022.1"/>
    </source>
</evidence>
<evidence type="ECO:0000256" key="2">
    <source>
        <dbReference type="SAM" id="SignalP"/>
    </source>
</evidence>